<dbReference type="GO" id="GO:0004519">
    <property type="term" value="F:endonuclease activity"/>
    <property type="evidence" value="ECO:0007669"/>
    <property type="project" value="UniProtKB-KW"/>
</dbReference>
<feature type="domain" description="TNase-like" evidence="4">
    <location>
        <begin position="28"/>
        <end position="150"/>
    </location>
</feature>
<dbReference type="InterPro" id="IPR016071">
    <property type="entry name" value="Staphylococal_nuclease_OB-fold"/>
</dbReference>
<dbReference type="AlphaFoldDB" id="A0A2M7BQT3"/>
<evidence type="ECO:0000256" key="2">
    <source>
        <dbReference type="ARBA" id="ARBA00022759"/>
    </source>
</evidence>
<dbReference type="SUPFAM" id="SSF50199">
    <property type="entry name" value="Staphylococcal nuclease"/>
    <property type="match status" value="1"/>
</dbReference>
<dbReference type="SMART" id="SM00318">
    <property type="entry name" value="SNc"/>
    <property type="match status" value="1"/>
</dbReference>
<keyword evidence="3" id="KW-0378">Hydrolase</keyword>
<dbReference type="Gene3D" id="2.40.50.90">
    <property type="match status" value="1"/>
</dbReference>
<keyword evidence="2" id="KW-0255">Endonuclease</keyword>
<evidence type="ECO:0000256" key="1">
    <source>
        <dbReference type="ARBA" id="ARBA00022722"/>
    </source>
</evidence>
<comment type="caution">
    <text evidence="5">The sequence shown here is derived from an EMBL/GenBank/DDBJ whole genome shotgun (WGS) entry which is preliminary data.</text>
</comment>
<sequence>MKNIIIMMGLVVSVVLNVVLGYKMYSRGEQKILVTNVVDGDTFDIKSGERVRMYGINAPEYPEGCLSRESKNRLVELILNKEIKIIDKGKDNFGRSLGIIYTDKLLINKVLVTEGLAMYEGKENPDDREMLDIENANNEAKMALRGLWSSKCSQPNKNCVIKGNFRQAVKTKIYTMPDCYNYDKIIVDPAGKDKWFCSEAEAIEAGFVKSKDCPGYK</sequence>
<organism evidence="5 6">
    <name type="scientific">Candidatus Shapirobacteria bacterium CG03_land_8_20_14_0_80_35_14</name>
    <dbReference type="NCBI Taxonomy" id="1974878"/>
    <lineage>
        <taxon>Bacteria</taxon>
        <taxon>Candidatus Shapironibacteriota</taxon>
    </lineage>
</organism>
<dbReference type="PROSITE" id="PS50830">
    <property type="entry name" value="TNASE_3"/>
    <property type="match status" value="1"/>
</dbReference>
<gene>
    <name evidence="5" type="ORF">COS53_00335</name>
</gene>
<dbReference type="Pfam" id="PF00565">
    <property type="entry name" value="SNase"/>
    <property type="match status" value="1"/>
</dbReference>
<proteinExistence type="predicted"/>
<dbReference type="PANTHER" id="PTHR12302:SF3">
    <property type="entry name" value="SERINE_THREONINE-PROTEIN KINASE 31"/>
    <property type="match status" value="1"/>
</dbReference>
<dbReference type="GO" id="GO:0016787">
    <property type="term" value="F:hydrolase activity"/>
    <property type="evidence" value="ECO:0007669"/>
    <property type="project" value="UniProtKB-KW"/>
</dbReference>
<name>A0A2M7BQT3_9BACT</name>
<keyword evidence="1" id="KW-0540">Nuclease</keyword>
<evidence type="ECO:0000313" key="5">
    <source>
        <dbReference type="EMBL" id="PIV07832.1"/>
    </source>
</evidence>
<reference evidence="6" key="1">
    <citation type="submission" date="2017-09" db="EMBL/GenBank/DDBJ databases">
        <title>Depth-based differentiation of microbial function through sediment-hosted aquifers and enrichment of novel symbionts in the deep terrestrial subsurface.</title>
        <authorList>
            <person name="Probst A.J."/>
            <person name="Ladd B."/>
            <person name="Jarett J.K."/>
            <person name="Geller-Mcgrath D.E."/>
            <person name="Sieber C.M.K."/>
            <person name="Emerson J.B."/>
            <person name="Anantharaman K."/>
            <person name="Thomas B.C."/>
            <person name="Malmstrom R."/>
            <person name="Stieglmeier M."/>
            <person name="Klingl A."/>
            <person name="Woyke T."/>
            <person name="Ryan C.M."/>
            <person name="Banfield J.F."/>
        </authorList>
    </citation>
    <scope>NUCLEOTIDE SEQUENCE [LARGE SCALE GENOMIC DNA]</scope>
</reference>
<dbReference type="InterPro" id="IPR035437">
    <property type="entry name" value="SNase_OB-fold_sf"/>
</dbReference>
<dbReference type="Proteomes" id="UP000229191">
    <property type="component" value="Unassembled WGS sequence"/>
</dbReference>
<evidence type="ECO:0000259" key="4">
    <source>
        <dbReference type="PROSITE" id="PS50830"/>
    </source>
</evidence>
<evidence type="ECO:0000256" key="3">
    <source>
        <dbReference type="ARBA" id="ARBA00022801"/>
    </source>
</evidence>
<accession>A0A2M7BQT3</accession>
<dbReference type="EMBL" id="PEVB01000012">
    <property type="protein sequence ID" value="PIV07832.1"/>
    <property type="molecule type" value="Genomic_DNA"/>
</dbReference>
<dbReference type="PANTHER" id="PTHR12302">
    <property type="entry name" value="EBNA2 BINDING PROTEIN P100"/>
    <property type="match status" value="1"/>
</dbReference>
<evidence type="ECO:0000313" key="6">
    <source>
        <dbReference type="Proteomes" id="UP000229191"/>
    </source>
</evidence>
<protein>
    <recommendedName>
        <fullName evidence="4">TNase-like domain-containing protein</fullName>
    </recommendedName>
</protein>